<protein>
    <submittedName>
        <fullName evidence="7">CDP-glycerol:polyglycerol phosphate glycero-phosphotransferase</fullName>
    </submittedName>
</protein>
<name>A0AAX2CN34_9BACI</name>
<evidence type="ECO:0000256" key="5">
    <source>
        <dbReference type="ARBA" id="ARBA00022944"/>
    </source>
</evidence>
<dbReference type="PANTHER" id="PTHR37316:SF3">
    <property type="entry name" value="TEICHOIC ACID GLYCEROL-PHOSPHATE TRANSFERASE"/>
    <property type="match status" value="1"/>
</dbReference>
<dbReference type="GO" id="GO:0019350">
    <property type="term" value="P:teichoic acid biosynthetic process"/>
    <property type="evidence" value="ECO:0007669"/>
    <property type="project" value="UniProtKB-KW"/>
</dbReference>
<keyword evidence="6" id="KW-0472">Membrane</keyword>
<dbReference type="InterPro" id="IPR043148">
    <property type="entry name" value="TagF_C"/>
</dbReference>
<keyword evidence="5" id="KW-0777">Teichoic acid biosynthesis</keyword>
<comment type="similarity">
    <text evidence="2">Belongs to the CDP-glycerol glycerophosphotransferase family.</text>
</comment>
<keyword evidence="3" id="KW-1003">Cell membrane</keyword>
<evidence type="ECO:0000256" key="4">
    <source>
        <dbReference type="ARBA" id="ARBA00022679"/>
    </source>
</evidence>
<reference evidence="7 8" key="1">
    <citation type="submission" date="2016-08" db="EMBL/GenBank/DDBJ databases">
        <authorList>
            <person name="Loux V."/>
            <person name="Rue O."/>
        </authorList>
    </citation>
    <scope>NUCLEOTIDE SEQUENCE [LARGE SCALE GENOMIC DNA]</scope>
    <source>
        <strain evidence="7 8">AFSSA_08CEB44bac</strain>
    </source>
</reference>
<proteinExistence type="inferred from homology"/>
<dbReference type="Gene3D" id="3.40.50.11820">
    <property type="match status" value="1"/>
</dbReference>
<accession>A0AAX2CN34</accession>
<evidence type="ECO:0000313" key="8">
    <source>
        <dbReference type="Proteomes" id="UP000242164"/>
    </source>
</evidence>
<dbReference type="Gene3D" id="3.40.50.12580">
    <property type="match status" value="1"/>
</dbReference>
<organism evidence="7 8">
    <name type="scientific">Bacillus cytotoxicus</name>
    <dbReference type="NCBI Taxonomy" id="580165"/>
    <lineage>
        <taxon>Bacteria</taxon>
        <taxon>Bacillati</taxon>
        <taxon>Bacillota</taxon>
        <taxon>Bacilli</taxon>
        <taxon>Bacillales</taxon>
        <taxon>Bacillaceae</taxon>
        <taxon>Bacillus</taxon>
        <taxon>Bacillus cereus group</taxon>
    </lineage>
</organism>
<keyword evidence="4" id="KW-0808">Transferase</keyword>
<dbReference type="Pfam" id="PF04464">
    <property type="entry name" value="Glyphos_transf"/>
    <property type="match status" value="1"/>
</dbReference>
<dbReference type="GO" id="GO:0047355">
    <property type="term" value="F:CDP-glycerol glycerophosphotransferase activity"/>
    <property type="evidence" value="ECO:0007669"/>
    <property type="project" value="InterPro"/>
</dbReference>
<dbReference type="AlphaFoldDB" id="A0AAX2CN34"/>
<dbReference type="InterPro" id="IPR051612">
    <property type="entry name" value="Teichoic_Acid_Biosynth"/>
</dbReference>
<gene>
    <name evidence="7" type="ORF">BCB44BAC_04268</name>
</gene>
<dbReference type="InterPro" id="IPR007554">
    <property type="entry name" value="Glycerophosphate_synth"/>
</dbReference>
<dbReference type="SUPFAM" id="SSF53756">
    <property type="entry name" value="UDP-Glycosyltransferase/glycogen phosphorylase"/>
    <property type="match status" value="1"/>
</dbReference>
<evidence type="ECO:0000256" key="1">
    <source>
        <dbReference type="ARBA" id="ARBA00004202"/>
    </source>
</evidence>
<comment type="subcellular location">
    <subcellularLocation>
        <location evidence="1">Cell membrane</location>
        <topology evidence="1">Peripheral membrane protein</topology>
    </subcellularLocation>
</comment>
<evidence type="ECO:0000313" key="7">
    <source>
        <dbReference type="EMBL" id="SCM06543.1"/>
    </source>
</evidence>
<dbReference type="InterPro" id="IPR043149">
    <property type="entry name" value="TagF_N"/>
</dbReference>
<dbReference type="GO" id="GO:0005886">
    <property type="term" value="C:plasma membrane"/>
    <property type="evidence" value="ECO:0007669"/>
    <property type="project" value="UniProtKB-SubCell"/>
</dbReference>
<dbReference type="RefSeq" id="WP_087099410.1">
    <property type="nucleotide sequence ID" value="NZ_CP066179.1"/>
</dbReference>
<comment type="caution">
    <text evidence="7">The sequence shown here is derived from an EMBL/GenBank/DDBJ whole genome shotgun (WGS) entry which is preliminary data.</text>
</comment>
<dbReference type="EMBL" id="FMIK01000063">
    <property type="protein sequence ID" value="SCM06543.1"/>
    <property type="molecule type" value="Genomic_DNA"/>
</dbReference>
<sequence length="399" mass="47823">MSVLKRIKNHQIVRLLCKIIFVACSHLPTQKNLVVFESFSGKQYSCNPRAIYEYMKQQQEGFKMIWSVNKNYTEQFEEQKIPYIKRFSFRWFILMARAQYWVTNSRMPLWLPKPKHTTYVQTWHGTPLKKLAMDMKEVHMPGTTTNKYKENFKREAQNWDYLLSPNAYSTVIFQRAFLFQKNVIETGYPRNDFLYVNNTDKKIRELKKKNGLPVDKKVILYAPTWRDDQFHSKGRYKLDLQLDLNLLQKRIGSDYIILLRMHYLVAEQFDLRPYEGFVYDFSHYVDINELYVLSDLLITDYSSVFFDYANLKRPIIFYTYDIDLYRDKLRGFYFDLEREAPGPVVSTTEGVLEEIVKFARNGLGEFEKKYDTFYNHYCYLEDGFASKRVVEKVFFGEAQ</sequence>
<dbReference type="PANTHER" id="PTHR37316">
    <property type="entry name" value="TEICHOIC ACID GLYCEROL-PHOSPHATE PRIMASE"/>
    <property type="match status" value="1"/>
</dbReference>
<dbReference type="Proteomes" id="UP000242164">
    <property type="component" value="Unassembled WGS sequence"/>
</dbReference>
<evidence type="ECO:0000256" key="6">
    <source>
        <dbReference type="ARBA" id="ARBA00023136"/>
    </source>
</evidence>
<evidence type="ECO:0000256" key="3">
    <source>
        <dbReference type="ARBA" id="ARBA00022475"/>
    </source>
</evidence>
<evidence type="ECO:0000256" key="2">
    <source>
        <dbReference type="ARBA" id="ARBA00010488"/>
    </source>
</evidence>